<sequence>MNTSPFPNPNGTPASTHDIQWTGGRAVQENQNSPIGISMPPMHIGRTKASGGIFPVTGSGGCFAMRKLRTSGSENTARAIPVPIPK</sequence>
<comment type="caution">
    <text evidence="1">The sequence shown here is derived from an EMBL/GenBank/DDBJ whole genome shotgun (WGS) entry which is preliminary data.</text>
</comment>
<dbReference type="Proteomes" id="UP001165205">
    <property type="component" value="Unassembled WGS sequence"/>
</dbReference>
<proteinExistence type="predicted"/>
<organism evidence="1 2">
    <name type="scientific">Aspergillus oryzae</name>
    <name type="common">Yellow koji mold</name>
    <dbReference type="NCBI Taxonomy" id="5062"/>
    <lineage>
        <taxon>Eukaryota</taxon>
        <taxon>Fungi</taxon>
        <taxon>Dikarya</taxon>
        <taxon>Ascomycota</taxon>
        <taxon>Pezizomycotina</taxon>
        <taxon>Eurotiomycetes</taxon>
        <taxon>Eurotiomycetidae</taxon>
        <taxon>Eurotiales</taxon>
        <taxon>Aspergillaceae</taxon>
        <taxon>Aspergillus</taxon>
        <taxon>Aspergillus subgen. Circumdati</taxon>
    </lineage>
</organism>
<accession>A0AAN4YVV1</accession>
<name>A0AAN4YVV1_ASPOZ</name>
<dbReference type="AlphaFoldDB" id="A0AAN4YVV1"/>
<evidence type="ECO:0000313" key="2">
    <source>
        <dbReference type="Proteomes" id="UP001165205"/>
    </source>
</evidence>
<reference evidence="1" key="1">
    <citation type="submission" date="2023-04" db="EMBL/GenBank/DDBJ databases">
        <title>Aspergillus oryzae NBRC 4228.</title>
        <authorList>
            <person name="Ichikawa N."/>
            <person name="Sato H."/>
            <person name="Tonouchi N."/>
        </authorList>
    </citation>
    <scope>NUCLEOTIDE SEQUENCE</scope>
    <source>
        <strain evidence="1">NBRC 4228</strain>
    </source>
</reference>
<evidence type="ECO:0000313" key="1">
    <source>
        <dbReference type="EMBL" id="GMG37853.1"/>
    </source>
</evidence>
<gene>
    <name evidence="1" type="ORF">Aory04_001264300</name>
</gene>
<protein>
    <submittedName>
        <fullName evidence="1">Unnamed protein product</fullName>
    </submittedName>
</protein>
<dbReference type="EMBL" id="BSYA01000263">
    <property type="protein sequence ID" value="GMG37853.1"/>
    <property type="molecule type" value="Genomic_DNA"/>
</dbReference>